<comment type="similarity">
    <text evidence="1 5">Belongs to the metallo-dependent hydrolases superfamily. CpsB/CapC family.</text>
</comment>
<keyword evidence="2 5" id="KW-0378">Hydrolase</keyword>
<dbReference type="OrthoDB" id="9788539at2"/>
<dbReference type="InterPro" id="IPR016195">
    <property type="entry name" value="Pol/histidinol_Pase-like"/>
</dbReference>
<name>A0A1C0Y824_9BACL</name>
<dbReference type="PANTHER" id="PTHR39181:SF1">
    <property type="entry name" value="TYROSINE-PROTEIN PHOSPHATASE YWQE"/>
    <property type="match status" value="1"/>
</dbReference>
<comment type="caution">
    <text evidence="6">The sequence shown here is derived from an EMBL/GenBank/DDBJ whole genome shotgun (WGS) entry which is preliminary data.</text>
</comment>
<dbReference type="Gene3D" id="3.20.20.140">
    <property type="entry name" value="Metal-dependent hydrolases"/>
    <property type="match status" value="1"/>
</dbReference>
<dbReference type="PIRSF" id="PIRSF016557">
    <property type="entry name" value="Caps_synth_CpsB"/>
    <property type="match status" value="1"/>
</dbReference>
<evidence type="ECO:0000313" key="6">
    <source>
        <dbReference type="EMBL" id="OCS83283.1"/>
    </source>
</evidence>
<evidence type="ECO:0000256" key="4">
    <source>
        <dbReference type="ARBA" id="ARBA00051722"/>
    </source>
</evidence>
<dbReference type="EC" id="3.1.3.48" evidence="5"/>
<dbReference type="InterPro" id="IPR016667">
    <property type="entry name" value="Caps_polysacc_synth_CpsB/CapC"/>
</dbReference>
<reference evidence="6 7" key="1">
    <citation type="submission" date="2016-07" db="EMBL/GenBank/DDBJ databases">
        <title>Caryophanon tenue genome sequencing.</title>
        <authorList>
            <person name="Verma A."/>
            <person name="Pal Y."/>
            <person name="Krishnamurthi S."/>
        </authorList>
    </citation>
    <scope>NUCLEOTIDE SEQUENCE [LARGE SCALE GENOMIC DNA]</scope>
    <source>
        <strain evidence="6 7">DSM 14152</strain>
    </source>
</reference>
<dbReference type="Proteomes" id="UP000093199">
    <property type="component" value="Unassembled WGS sequence"/>
</dbReference>
<evidence type="ECO:0000256" key="1">
    <source>
        <dbReference type="ARBA" id="ARBA00005750"/>
    </source>
</evidence>
<keyword evidence="3 5" id="KW-0904">Protein phosphatase</keyword>
<evidence type="ECO:0000256" key="3">
    <source>
        <dbReference type="ARBA" id="ARBA00022912"/>
    </source>
</evidence>
<dbReference type="STRING" id="33978.A6M13_04470"/>
<proteinExistence type="inferred from homology"/>
<gene>
    <name evidence="6" type="ORF">A6M13_04470</name>
</gene>
<organism evidence="6 7">
    <name type="scientific">Caryophanon tenue</name>
    <dbReference type="NCBI Taxonomy" id="33978"/>
    <lineage>
        <taxon>Bacteria</taxon>
        <taxon>Bacillati</taxon>
        <taxon>Bacillota</taxon>
        <taxon>Bacilli</taxon>
        <taxon>Bacillales</taxon>
        <taxon>Caryophanaceae</taxon>
        <taxon>Caryophanon</taxon>
    </lineage>
</organism>
<keyword evidence="7" id="KW-1185">Reference proteome</keyword>
<protein>
    <recommendedName>
        <fullName evidence="5">Tyrosine-protein phosphatase</fullName>
        <ecNumber evidence="5">3.1.3.48</ecNumber>
    </recommendedName>
</protein>
<accession>A0A1C0Y824</accession>
<sequence>MIDMHTHVLYGVDDGPTTIDDTKAMFAQAQQEKITDIISTSHALHPQYDVTATVVTAQVQELQHVAAHYGITLHTGQEIRIQPDIVAQYKAGNLLTLANSRYMLLELPSSNVPQYTKNILYGLLDEGITPIIAHPERNKGIAEKPERLERLIREGAVSQVTAGSLSGHFGKSVQQLALQLVEANLVHTYGSDAHNVGTRPSLFNAGLDYLEKKKHHETIDMLLENNERIIQNQGLIVWEPKEAKQKKWWSVLFK</sequence>
<evidence type="ECO:0000256" key="2">
    <source>
        <dbReference type="ARBA" id="ARBA00022801"/>
    </source>
</evidence>
<dbReference type="Pfam" id="PF19567">
    <property type="entry name" value="CpsB_CapC"/>
    <property type="match status" value="1"/>
</dbReference>
<dbReference type="PANTHER" id="PTHR39181">
    <property type="entry name" value="TYROSINE-PROTEIN PHOSPHATASE YWQE"/>
    <property type="match status" value="1"/>
</dbReference>
<evidence type="ECO:0000313" key="7">
    <source>
        <dbReference type="Proteomes" id="UP000093199"/>
    </source>
</evidence>
<dbReference type="GO" id="GO:0030145">
    <property type="term" value="F:manganese ion binding"/>
    <property type="evidence" value="ECO:0007669"/>
    <property type="project" value="UniProtKB-UniRule"/>
</dbReference>
<comment type="catalytic activity">
    <reaction evidence="4 5">
        <text>O-phospho-L-tyrosyl-[protein] + H2O = L-tyrosyl-[protein] + phosphate</text>
        <dbReference type="Rhea" id="RHEA:10684"/>
        <dbReference type="Rhea" id="RHEA-COMP:10136"/>
        <dbReference type="Rhea" id="RHEA-COMP:20101"/>
        <dbReference type="ChEBI" id="CHEBI:15377"/>
        <dbReference type="ChEBI" id="CHEBI:43474"/>
        <dbReference type="ChEBI" id="CHEBI:46858"/>
        <dbReference type="ChEBI" id="CHEBI:61978"/>
        <dbReference type="EC" id="3.1.3.48"/>
    </reaction>
</comment>
<dbReference type="AlphaFoldDB" id="A0A1C0Y824"/>
<dbReference type="EMBL" id="MASJ01000038">
    <property type="protein sequence ID" value="OCS83283.1"/>
    <property type="molecule type" value="Genomic_DNA"/>
</dbReference>
<dbReference type="SUPFAM" id="SSF89550">
    <property type="entry name" value="PHP domain-like"/>
    <property type="match status" value="1"/>
</dbReference>
<evidence type="ECO:0000256" key="5">
    <source>
        <dbReference type="PIRNR" id="PIRNR016557"/>
    </source>
</evidence>
<dbReference type="GO" id="GO:0004725">
    <property type="term" value="F:protein tyrosine phosphatase activity"/>
    <property type="evidence" value="ECO:0007669"/>
    <property type="project" value="UniProtKB-UniRule"/>
</dbReference>
<dbReference type="RefSeq" id="WP_066546857.1">
    <property type="nucleotide sequence ID" value="NZ_MASJ01000038.1"/>
</dbReference>